<dbReference type="Gene3D" id="3.40.50.1820">
    <property type="entry name" value="alpha/beta hydrolase"/>
    <property type="match status" value="1"/>
</dbReference>
<reference evidence="3" key="1">
    <citation type="submission" date="2019-11" db="EMBL/GenBank/DDBJ databases">
        <title>Genomic insights into an expanded diversity of filamentous marine cyanobacteria reveals the extraordinary biosynthetic potential of Moorea and Okeania.</title>
        <authorList>
            <person name="Ferreira Leao T."/>
            <person name="Wang M."/>
            <person name="Moss N."/>
            <person name="Da Silva R."/>
            <person name="Sanders J."/>
            <person name="Nurk S."/>
            <person name="Gurevich A."/>
            <person name="Humphrey G."/>
            <person name="Reher R."/>
            <person name="Zhu Q."/>
            <person name="Belda-Ferre P."/>
            <person name="Glukhov E."/>
            <person name="Rex R."/>
            <person name="Dorrestein P.C."/>
            <person name="Knight R."/>
            <person name="Pevzner P."/>
            <person name="Gerwick W.H."/>
            <person name="Gerwick L."/>
        </authorList>
    </citation>
    <scope>NUCLEOTIDE SEQUENCE</scope>
    <source>
        <strain evidence="3">SIO1C4</strain>
    </source>
</reference>
<organism evidence="3">
    <name type="scientific">Symploca sp. SIO1C4</name>
    <dbReference type="NCBI Taxonomy" id="2607765"/>
    <lineage>
        <taxon>Bacteria</taxon>
        <taxon>Bacillati</taxon>
        <taxon>Cyanobacteriota</taxon>
        <taxon>Cyanophyceae</taxon>
        <taxon>Coleofasciculales</taxon>
        <taxon>Coleofasciculaceae</taxon>
        <taxon>Symploca</taxon>
    </lineage>
</organism>
<dbReference type="SUPFAM" id="SSF53474">
    <property type="entry name" value="alpha/beta-Hydrolases"/>
    <property type="match status" value="1"/>
</dbReference>
<dbReference type="InterPro" id="IPR001375">
    <property type="entry name" value="Peptidase_S9_cat"/>
</dbReference>
<feature type="non-terminal residue" evidence="3">
    <location>
        <position position="1"/>
    </location>
</feature>
<keyword evidence="1" id="KW-0378">Hydrolase</keyword>
<gene>
    <name evidence="3" type="ORF">F6J89_31665</name>
</gene>
<name>A0A6B3NJS3_9CYAN</name>
<dbReference type="PANTHER" id="PTHR42776">
    <property type="entry name" value="SERINE PEPTIDASE S9 FAMILY MEMBER"/>
    <property type="match status" value="1"/>
</dbReference>
<dbReference type="GO" id="GO:0004252">
    <property type="term" value="F:serine-type endopeptidase activity"/>
    <property type="evidence" value="ECO:0007669"/>
    <property type="project" value="TreeGrafter"/>
</dbReference>
<dbReference type="InterPro" id="IPR029058">
    <property type="entry name" value="AB_hydrolase_fold"/>
</dbReference>
<dbReference type="Pfam" id="PF00326">
    <property type="entry name" value="Peptidase_S9"/>
    <property type="match status" value="1"/>
</dbReference>
<proteinExistence type="predicted"/>
<sequence>FKKIFKVRVGDLEDPEDRIRLRRQSPLFAAQQIKAPLLVIQGANDPRVKQVESDQIVVALRDLGRQVKYLVAPDEGHGFRQETNRLAVTAAIEEFLARQLGGRQQESISPEIKARLEALTVDVDSVSTP</sequence>
<comment type="caution">
    <text evidence="3">The sequence shown here is derived from an EMBL/GenBank/DDBJ whole genome shotgun (WGS) entry which is preliminary data.</text>
</comment>
<protein>
    <submittedName>
        <fullName evidence="3">Prolyl oligopeptidase family serine peptidase</fullName>
    </submittedName>
</protein>
<dbReference type="EMBL" id="JAAHFQ010001038">
    <property type="protein sequence ID" value="NER32043.1"/>
    <property type="molecule type" value="Genomic_DNA"/>
</dbReference>
<dbReference type="GO" id="GO:0006508">
    <property type="term" value="P:proteolysis"/>
    <property type="evidence" value="ECO:0007669"/>
    <property type="project" value="InterPro"/>
</dbReference>
<dbReference type="PANTHER" id="PTHR42776:SF27">
    <property type="entry name" value="DIPEPTIDYL PEPTIDASE FAMILY MEMBER 6"/>
    <property type="match status" value="1"/>
</dbReference>
<evidence type="ECO:0000256" key="1">
    <source>
        <dbReference type="ARBA" id="ARBA00022801"/>
    </source>
</evidence>
<accession>A0A6B3NJS3</accession>
<evidence type="ECO:0000313" key="3">
    <source>
        <dbReference type="EMBL" id="NER32043.1"/>
    </source>
</evidence>
<dbReference type="AlphaFoldDB" id="A0A6B3NJS3"/>
<feature type="domain" description="Peptidase S9 prolyl oligopeptidase catalytic" evidence="2">
    <location>
        <begin position="5"/>
        <end position="102"/>
    </location>
</feature>
<evidence type="ECO:0000259" key="2">
    <source>
        <dbReference type="Pfam" id="PF00326"/>
    </source>
</evidence>